<name>A0ABT6WNZ6_9ACTN</name>
<feature type="transmembrane region" description="Helical" evidence="6">
    <location>
        <begin position="56"/>
        <end position="73"/>
    </location>
</feature>
<evidence type="ECO:0000256" key="1">
    <source>
        <dbReference type="ARBA" id="ARBA00022475"/>
    </source>
</evidence>
<comment type="caution">
    <text evidence="8">The sequence shown here is derived from an EMBL/GenBank/DDBJ whole genome shotgun (WGS) entry which is preliminary data.</text>
</comment>
<organism evidence="8 9">
    <name type="scientific">Actinoplanes sandaracinus</name>
    <dbReference type="NCBI Taxonomy" id="3045177"/>
    <lineage>
        <taxon>Bacteria</taxon>
        <taxon>Bacillati</taxon>
        <taxon>Actinomycetota</taxon>
        <taxon>Actinomycetes</taxon>
        <taxon>Micromonosporales</taxon>
        <taxon>Micromonosporaceae</taxon>
        <taxon>Actinoplanes</taxon>
    </lineage>
</organism>
<feature type="transmembrane region" description="Helical" evidence="6">
    <location>
        <begin position="328"/>
        <end position="348"/>
    </location>
</feature>
<dbReference type="InterPro" id="IPR036465">
    <property type="entry name" value="vWFA_dom_sf"/>
</dbReference>
<keyword evidence="1" id="KW-1003">Cell membrane</keyword>
<dbReference type="RefSeq" id="WP_282762251.1">
    <property type="nucleotide sequence ID" value="NZ_JASCTH010000014.1"/>
</dbReference>
<dbReference type="PROSITE" id="PS50234">
    <property type="entry name" value="VWFA"/>
    <property type="match status" value="1"/>
</dbReference>
<keyword evidence="2 6" id="KW-0812">Transmembrane</keyword>
<accession>A0ABT6WNZ6</accession>
<sequence length="439" mass="45389">MSLSWPWALTALLAVPLLLTARWWFNRRRKRTAVTVSSIALIRAALPGRTAWRRRVPVWLFLAGLVALAGGVTRPQASVAVPSNDTTILLAIDVSGSMCNTDIAPNRLAVAVDAARGFVESQDGDTRIGLVAFSGIAGLLVPPTTDKQPLLEAIDNLKTARGTAIGQAILTSVDAIAEINPEVAKTGVDLGAPPDGLPVDYQPDTIVVLTDGSNTTGVDPVTAAGQAAARRLRVYTIGFGTTNPQQMVCTAQQVSGDSAFGGGGFGGGGFGGGRGGGNREIDEDALTQVADLTGGRYFKAEDAEQLTDVLGDLPREFALTKQNVEVTVWFLLLGTLLAISGIGLSLWWNRGPATRRPTPAGHPSALPNRPAAGYPSTDPSAAGHPSATGHAPPLSRPSATGYLSATGHLPADRRPSAAGHPPAGPRPSAAGHPPADPRP</sequence>
<keyword evidence="3 6" id="KW-1133">Transmembrane helix</keyword>
<evidence type="ECO:0000313" key="8">
    <source>
        <dbReference type="EMBL" id="MDI6101375.1"/>
    </source>
</evidence>
<dbReference type="SUPFAM" id="SSF53300">
    <property type="entry name" value="vWA-like"/>
    <property type="match status" value="1"/>
</dbReference>
<dbReference type="InterPro" id="IPR050768">
    <property type="entry name" value="UPF0353/GerABKA_families"/>
</dbReference>
<dbReference type="Pfam" id="PF07584">
    <property type="entry name" value="BatA"/>
    <property type="match status" value="1"/>
</dbReference>
<gene>
    <name evidence="8" type="ORF">QLQ12_22420</name>
</gene>
<dbReference type="SMART" id="SM00327">
    <property type="entry name" value="VWA"/>
    <property type="match status" value="1"/>
</dbReference>
<dbReference type="InterPro" id="IPR024163">
    <property type="entry name" value="Aerotolerance_reg_N"/>
</dbReference>
<evidence type="ECO:0000256" key="2">
    <source>
        <dbReference type="ARBA" id="ARBA00022692"/>
    </source>
</evidence>
<evidence type="ECO:0000256" key="3">
    <source>
        <dbReference type="ARBA" id="ARBA00022989"/>
    </source>
</evidence>
<feature type="domain" description="VWFA" evidence="7">
    <location>
        <begin position="87"/>
        <end position="313"/>
    </location>
</feature>
<evidence type="ECO:0000313" key="9">
    <source>
        <dbReference type="Proteomes" id="UP001241758"/>
    </source>
</evidence>
<keyword evidence="4 6" id="KW-0472">Membrane</keyword>
<evidence type="ECO:0000256" key="4">
    <source>
        <dbReference type="ARBA" id="ARBA00023136"/>
    </source>
</evidence>
<dbReference type="Pfam" id="PF13519">
    <property type="entry name" value="VWA_2"/>
    <property type="match status" value="1"/>
</dbReference>
<keyword evidence="9" id="KW-1185">Reference proteome</keyword>
<dbReference type="EMBL" id="JASCTH010000014">
    <property type="protein sequence ID" value="MDI6101375.1"/>
    <property type="molecule type" value="Genomic_DNA"/>
</dbReference>
<feature type="region of interest" description="Disordered" evidence="5">
    <location>
        <begin position="356"/>
        <end position="439"/>
    </location>
</feature>
<dbReference type="PANTHER" id="PTHR22550:SF5">
    <property type="entry name" value="LEUCINE ZIPPER PROTEIN 4"/>
    <property type="match status" value="1"/>
</dbReference>
<evidence type="ECO:0000259" key="7">
    <source>
        <dbReference type="PROSITE" id="PS50234"/>
    </source>
</evidence>
<dbReference type="InterPro" id="IPR002035">
    <property type="entry name" value="VWF_A"/>
</dbReference>
<dbReference type="PANTHER" id="PTHR22550">
    <property type="entry name" value="SPORE GERMINATION PROTEIN"/>
    <property type="match status" value="1"/>
</dbReference>
<dbReference type="Gene3D" id="3.40.50.410">
    <property type="entry name" value="von Willebrand factor, type A domain"/>
    <property type="match status" value="1"/>
</dbReference>
<protein>
    <submittedName>
        <fullName evidence="8">VWA domain-containing protein</fullName>
    </submittedName>
</protein>
<evidence type="ECO:0000256" key="5">
    <source>
        <dbReference type="SAM" id="MobiDB-lite"/>
    </source>
</evidence>
<reference evidence="8 9" key="1">
    <citation type="submission" date="2023-05" db="EMBL/GenBank/DDBJ databases">
        <title>Actinoplanes sp. NEAU-A12 genome sequencing.</title>
        <authorList>
            <person name="Wang Z.-S."/>
        </authorList>
    </citation>
    <scope>NUCLEOTIDE SEQUENCE [LARGE SCALE GENOMIC DNA]</scope>
    <source>
        <strain evidence="8 9">NEAU-A12</strain>
    </source>
</reference>
<evidence type="ECO:0000256" key="6">
    <source>
        <dbReference type="SAM" id="Phobius"/>
    </source>
</evidence>
<feature type="transmembrane region" description="Helical" evidence="6">
    <location>
        <begin position="6"/>
        <end position="25"/>
    </location>
</feature>
<dbReference type="Proteomes" id="UP001241758">
    <property type="component" value="Unassembled WGS sequence"/>
</dbReference>
<proteinExistence type="predicted"/>